<evidence type="ECO:0000256" key="8">
    <source>
        <dbReference type="ARBA" id="ARBA00023136"/>
    </source>
</evidence>
<evidence type="ECO:0000256" key="5">
    <source>
        <dbReference type="ARBA" id="ARBA00022692"/>
    </source>
</evidence>
<evidence type="ECO:0000256" key="10">
    <source>
        <dbReference type="SAM" id="Phobius"/>
    </source>
</evidence>
<evidence type="ECO:0000313" key="13">
    <source>
        <dbReference type="Proteomes" id="UP001178507"/>
    </source>
</evidence>
<dbReference type="Proteomes" id="UP001178507">
    <property type="component" value="Unassembled WGS sequence"/>
</dbReference>
<evidence type="ECO:0000256" key="4">
    <source>
        <dbReference type="ARBA" id="ARBA00006627"/>
    </source>
</evidence>
<keyword evidence="13" id="KW-1185">Reference proteome</keyword>
<comment type="similarity">
    <text evidence="4">Belongs to the TMEM43 family.</text>
</comment>
<comment type="caution">
    <text evidence="12">The sequence shown here is derived from an EMBL/GenBank/DDBJ whole genome shotgun (WGS) entry which is preliminary data.</text>
</comment>
<name>A0AA36MRU0_9DINO</name>
<proteinExistence type="inferred from homology"/>
<feature type="transmembrane region" description="Helical" evidence="10">
    <location>
        <begin position="401"/>
        <end position="424"/>
    </location>
</feature>
<keyword evidence="6" id="KW-0256">Endoplasmic reticulum</keyword>
<evidence type="ECO:0000313" key="12">
    <source>
        <dbReference type="EMBL" id="CAJ1383310.1"/>
    </source>
</evidence>
<dbReference type="GO" id="GO:0071763">
    <property type="term" value="P:nuclear membrane organization"/>
    <property type="evidence" value="ECO:0007669"/>
    <property type="project" value="TreeGrafter"/>
</dbReference>
<evidence type="ECO:0000256" key="1">
    <source>
        <dbReference type="ARBA" id="ARBA00004127"/>
    </source>
</evidence>
<dbReference type="PANTHER" id="PTHR13416:SF2">
    <property type="entry name" value="TRANSMEMBRANE PROTEIN 43"/>
    <property type="match status" value="1"/>
</dbReference>
<dbReference type="PANTHER" id="PTHR13416">
    <property type="match status" value="1"/>
</dbReference>
<keyword evidence="9" id="KW-0539">Nucleus</keyword>
<accession>A0AA36MRU0</accession>
<keyword evidence="5 10" id="KW-0812">Transmembrane</keyword>
<feature type="transmembrane region" description="Helical" evidence="10">
    <location>
        <begin position="436"/>
        <end position="461"/>
    </location>
</feature>
<dbReference type="Pfam" id="PF07787">
    <property type="entry name" value="TMEM43"/>
    <property type="match status" value="1"/>
</dbReference>
<feature type="signal peptide" evidence="11">
    <location>
        <begin position="1"/>
        <end position="17"/>
    </location>
</feature>
<evidence type="ECO:0000256" key="3">
    <source>
        <dbReference type="ARBA" id="ARBA00004586"/>
    </source>
</evidence>
<dbReference type="GO" id="GO:0006629">
    <property type="term" value="P:lipid metabolic process"/>
    <property type="evidence" value="ECO:0007669"/>
    <property type="project" value="TreeGrafter"/>
</dbReference>
<gene>
    <name evidence="12" type="ORF">EVOR1521_LOCUS10461</name>
</gene>
<evidence type="ECO:0000256" key="2">
    <source>
        <dbReference type="ARBA" id="ARBA00004259"/>
    </source>
</evidence>
<feature type="transmembrane region" description="Helical" evidence="10">
    <location>
        <begin position="63"/>
        <end position="83"/>
    </location>
</feature>
<comment type="subcellular location">
    <subcellularLocation>
        <location evidence="1">Endomembrane system</location>
        <topology evidence="1">Multi-pass membrane protein</topology>
    </subcellularLocation>
    <subcellularLocation>
        <location evidence="3">Endoplasmic reticulum membrane</location>
    </subcellularLocation>
    <subcellularLocation>
        <location evidence="2">Nucleus envelope</location>
    </subcellularLocation>
</comment>
<dbReference type="EMBL" id="CAUJNA010001002">
    <property type="protein sequence ID" value="CAJ1383310.1"/>
    <property type="molecule type" value="Genomic_DNA"/>
</dbReference>
<reference evidence="12" key="1">
    <citation type="submission" date="2023-08" db="EMBL/GenBank/DDBJ databases">
        <authorList>
            <person name="Chen Y."/>
            <person name="Shah S."/>
            <person name="Dougan E. K."/>
            <person name="Thang M."/>
            <person name="Chan C."/>
        </authorList>
    </citation>
    <scope>NUCLEOTIDE SEQUENCE</scope>
</reference>
<dbReference type="InterPro" id="IPR012430">
    <property type="entry name" value="TMEM43_fam"/>
</dbReference>
<dbReference type="GO" id="GO:0005789">
    <property type="term" value="C:endoplasmic reticulum membrane"/>
    <property type="evidence" value="ECO:0007669"/>
    <property type="project" value="UniProtKB-SubCell"/>
</dbReference>
<feature type="transmembrane region" description="Helical" evidence="10">
    <location>
        <begin position="468"/>
        <end position="488"/>
    </location>
</feature>
<feature type="chain" id="PRO_5041421101" evidence="11">
    <location>
        <begin position="18"/>
        <end position="489"/>
    </location>
</feature>
<keyword evidence="7 10" id="KW-1133">Transmembrane helix</keyword>
<sequence>MFLRLLILLSTAGVSSSFHQDASLRSSKATFAPLGLEASLVQSGQVPLTETTHQSWFSRLGDAVGSVILGIILLPFSLVLMWLNEQRSARQECILQLGKNEVQTTSSKSVDFDKHGSLVHLNDAAAEGKERLEDRRFALSLSSALRLRSTVEVYQWEEQKHEEKKKDSVGGGESVVTTYNYNKKWCSYTIDSGNFKQPSHRNTLAVENLKVGTEDLNNPVVKYGDFSMPTDLVTQLCHWESANDLVKGPVKFGSCEFERSGAWFYYPKQRQPEVGDVRVAFEHVPNGEVTIMALQCEDKARIASFVPYRLVSRGFCGISTGKLQESLLAQGRKDPSQIYEEESCTSGPLKYLCCCCNLINLAFSQIPPQIFAAWHGHLDQRECFQSLETSGMLMKWGVRGLSWLLLYASCYMLFQPLLVVLDIIPFLGPYLSSGTSFVLCLVIFIITLLLAAVVVSLAYMVFHPLMGLMCFAGVALMFGAIAAMSNWLR</sequence>
<evidence type="ECO:0000256" key="6">
    <source>
        <dbReference type="ARBA" id="ARBA00022824"/>
    </source>
</evidence>
<dbReference type="AlphaFoldDB" id="A0AA36MRU0"/>
<protein>
    <submittedName>
        <fullName evidence="12">Uncharacterized protein</fullName>
    </submittedName>
</protein>
<evidence type="ECO:0000256" key="7">
    <source>
        <dbReference type="ARBA" id="ARBA00022989"/>
    </source>
</evidence>
<keyword evidence="11" id="KW-0732">Signal</keyword>
<keyword evidence="8 10" id="KW-0472">Membrane</keyword>
<organism evidence="12 13">
    <name type="scientific">Effrenium voratum</name>
    <dbReference type="NCBI Taxonomy" id="2562239"/>
    <lineage>
        <taxon>Eukaryota</taxon>
        <taxon>Sar</taxon>
        <taxon>Alveolata</taxon>
        <taxon>Dinophyceae</taxon>
        <taxon>Suessiales</taxon>
        <taxon>Symbiodiniaceae</taxon>
        <taxon>Effrenium</taxon>
    </lineage>
</organism>
<dbReference type="GO" id="GO:0005637">
    <property type="term" value="C:nuclear inner membrane"/>
    <property type="evidence" value="ECO:0007669"/>
    <property type="project" value="TreeGrafter"/>
</dbReference>
<evidence type="ECO:0000256" key="9">
    <source>
        <dbReference type="ARBA" id="ARBA00023242"/>
    </source>
</evidence>
<evidence type="ECO:0000256" key="11">
    <source>
        <dbReference type="SAM" id="SignalP"/>
    </source>
</evidence>